<organism evidence="6 7">
    <name type="scientific">Naegleria fowleri</name>
    <name type="common">Brain eating amoeba</name>
    <dbReference type="NCBI Taxonomy" id="5763"/>
    <lineage>
        <taxon>Eukaryota</taxon>
        <taxon>Discoba</taxon>
        <taxon>Heterolobosea</taxon>
        <taxon>Tetramitia</taxon>
        <taxon>Eutetramitia</taxon>
        <taxon>Vahlkampfiidae</taxon>
        <taxon>Naegleria</taxon>
    </lineage>
</organism>
<sequence>MQVIPLSKDFSSEWDSKSKNPNIQQWFLSLTQFRDGKELMKNNDYEGMMKCSHRDQEVDPKAFVGKQEGFYKKFHKIPFSQIPCNVHSILYENNLVGNPYHRMEELKQLWVGYSDWKMECWMNDLDECCNVMIRGVRNSKASSLESSWLLIMEGLDCVANIKVNGELVRSCVDNMFQYYILDISELICKSMMKKEDQHGSARCGLHIEIDFKSALVESRERLESHLQKQAYEIPCPSYTRDFDTRGRNFLRKEGCAFGWDWGPAFASIGIHKPCYLVRFNRPHPIEINNQISLESSFSATQNKGTILFLKDIALYQHDFSIEREGNPELCENVSLTAKLYLFCKNFDGCEQINDTIGKVEVSILDDSSQQMHHKQSLWCEHIEKDIELEDMYIVTLNIGSIQKLKLWYPNGYGSQPLYNFKVAIQHESFKQEKQILFGVRKIELDTSKDEYGHKFQFKVNDRLIYCKGSNWIPSDCFPSRCFHSREHIHNLIKSSHDCHMNMLRIWGGGFYEYDFFYEYCDRYGILLWHDFMFACSLYPSDEKFLKSCRVEVVQQLRHLQPHPCIALFAGNNENEEALLSWPECINSDCKQRLFVDYHKLYYDTIYDVVSKELCYNSSKFNTPPFWPSSPSNGIMKYGNPQDLTQGDAHYWAVWHGGKPFSNYLTVIPRFSSEFGFQSLPGFETLAQFILERNDHSEESERDLNITSPVMESRQRSYVGNKCILEHISREFRFPKTFKDLVYLSQVNQALAIKTACEHWRRQLKICSGALYWQLNDIWPGNSWSSLEWNGTWKLLQYFSKDFFAPYLFSIASSKMSKIENHESDASEQLDFWFTSDSNQHSSIQFKSLKIQMISFENGHEMWSREITEFSAHDAFNSSSTNYLASEIIFSLPLTRDILQQKTFGFLACSLEIDVIAHHSINSHQETSQRHTLQAIHFLCELKKAHKMTKPSLSLQIEEETDTHIKLSITCTNSPSFFTRLFIKSGAHYCNRDTLDKSSLRFDIDHFEENGFLLLPNKTKHVWMKKRESLCGKRNAFPLEWIGIETLGWTY</sequence>
<dbReference type="InterPro" id="IPR008979">
    <property type="entry name" value="Galactose-bd-like_sf"/>
</dbReference>
<dbReference type="FunFam" id="3.20.20.80:FF:000050">
    <property type="entry name" value="Beta-mannosidase B"/>
    <property type="match status" value="1"/>
</dbReference>
<dbReference type="EMBL" id="VFQX01000060">
    <property type="protein sequence ID" value="KAF0973617.1"/>
    <property type="molecule type" value="Genomic_DNA"/>
</dbReference>
<gene>
    <name evidence="6" type="ORF">FDP41_008321</name>
</gene>
<evidence type="ECO:0000256" key="4">
    <source>
        <dbReference type="ARBA" id="ARBA00023295"/>
    </source>
</evidence>
<dbReference type="Gene3D" id="3.20.20.80">
    <property type="entry name" value="Glycosidases"/>
    <property type="match status" value="1"/>
</dbReference>
<dbReference type="InterPro" id="IPR050887">
    <property type="entry name" value="Beta-mannosidase_GH2"/>
</dbReference>
<dbReference type="VEuPathDB" id="AmoebaDB:NF0002230"/>
<comment type="caution">
    <text evidence="6">The sequence shown here is derived from an EMBL/GenBank/DDBJ whole genome shotgun (WGS) entry which is preliminary data.</text>
</comment>
<keyword evidence="4" id="KW-0326">Glycosidase</keyword>
<evidence type="ECO:0000256" key="3">
    <source>
        <dbReference type="ARBA" id="ARBA00022801"/>
    </source>
</evidence>
<keyword evidence="3" id="KW-0378">Hydrolase</keyword>
<dbReference type="InterPro" id="IPR013783">
    <property type="entry name" value="Ig-like_fold"/>
</dbReference>
<dbReference type="SUPFAM" id="SSF49303">
    <property type="entry name" value="beta-Galactosidase/glucuronidase domain"/>
    <property type="match status" value="1"/>
</dbReference>
<dbReference type="SUPFAM" id="SSF49785">
    <property type="entry name" value="Galactose-binding domain-like"/>
    <property type="match status" value="1"/>
</dbReference>
<dbReference type="GO" id="GO:0006516">
    <property type="term" value="P:glycoprotein catabolic process"/>
    <property type="evidence" value="ECO:0007669"/>
    <property type="project" value="TreeGrafter"/>
</dbReference>
<dbReference type="EC" id="3.2.1.25" evidence="2"/>
<accession>A0A6A5B851</accession>
<dbReference type="OMA" id="KCVYANT"/>
<comment type="catalytic activity">
    <reaction evidence="1">
        <text>Hydrolysis of terminal, non-reducing beta-D-mannose residues in beta-D-mannosides.</text>
        <dbReference type="EC" id="3.2.1.25"/>
    </reaction>
</comment>
<dbReference type="PANTHER" id="PTHR43730:SF1">
    <property type="entry name" value="BETA-MANNOSIDASE"/>
    <property type="match status" value="1"/>
</dbReference>
<dbReference type="VEuPathDB" id="AmoebaDB:NfTy_090530"/>
<feature type="domain" description="Beta-mannosidase-like galactose-binding" evidence="5">
    <location>
        <begin position="77"/>
        <end position="272"/>
    </location>
</feature>
<evidence type="ECO:0000256" key="1">
    <source>
        <dbReference type="ARBA" id="ARBA00000829"/>
    </source>
</evidence>
<proteinExistence type="predicted"/>
<dbReference type="Proteomes" id="UP000444721">
    <property type="component" value="Unassembled WGS sequence"/>
</dbReference>
<dbReference type="InterPro" id="IPR036156">
    <property type="entry name" value="Beta-gal/glucu_dom_sf"/>
</dbReference>
<reference evidence="6 7" key="1">
    <citation type="journal article" date="2019" name="Sci. Rep.">
        <title>Nanopore sequencing improves the draft genome of the human pathogenic amoeba Naegleria fowleri.</title>
        <authorList>
            <person name="Liechti N."/>
            <person name="Schurch N."/>
            <person name="Bruggmann R."/>
            <person name="Wittwer M."/>
        </authorList>
    </citation>
    <scope>NUCLEOTIDE SEQUENCE [LARGE SCALE GENOMIC DNA]</scope>
    <source>
        <strain evidence="6 7">ATCC 30894</strain>
    </source>
</reference>
<dbReference type="GeneID" id="68115539"/>
<dbReference type="AlphaFoldDB" id="A0A6A5B851"/>
<dbReference type="GO" id="GO:0004567">
    <property type="term" value="F:beta-mannosidase activity"/>
    <property type="evidence" value="ECO:0007669"/>
    <property type="project" value="UniProtKB-EC"/>
</dbReference>
<dbReference type="PANTHER" id="PTHR43730">
    <property type="entry name" value="BETA-MANNOSIDASE"/>
    <property type="match status" value="1"/>
</dbReference>
<evidence type="ECO:0000313" key="7">
    <source>
        <dbReference type="Proteomes" id="UP000444721"/>
    </source>
</evidence>
<evidence type="ECO:0000313" key="6">
    <source>
        <dbReference type="EMBL" id="KAF0973617.1"/>
    </source>
</evidence>
<dbReference type="OrthoDB" id="2866996at2759"/>
<protein>
    <recommendedName>
        <fullName evidence="2">beta-mannosidase</fullName>
        <ecNumber evidence="2">3.2.1.25</ecNumber>
    </recommendedName>
</protein>
<evidence type="ECO:0000259" key="5">
    <source>
        <dbReference type="Pfam" id="PF22666"/>
    </source>
</evidence>
<dbReference type="RefSeq" id="XP_044558330.1">
    <property type="nucleotide sequence ID" value="XM_044712163.1"/>
</dbReference>
<dbReference type="Gene3D" id="2.60.120.260">
    <property type="entry name" value="Galactose-binding domain-like"/>
    <property type="match status" value="1"/>
</dbReference>
<dbReference type="Pfam" id="PF22666">
    <property type="entry name" value="Glyco_hydro_2_N2"/>
    <property type="match status" value="1"/>
</dbReference>
<dbReference type="InterPro" id="IPR054593">
    <property type="entry name" value="Beta-mannosidase-like_N2"/>
</dbReference>
<dbReference type="InterPro" id="IPR017853">
    <property type="entry name" value="GH"/>
</dbReference>
<evidence type="ECO:0000256" key="2">
    <source>
        <dbReference type="ARBA" id="ARBA00012754"/>
    </source>
</evidence>
<dbReference type="SUPFAM" id="SSF51445">
    <property type="entry name" value="(Trans)glycosidases"/>
    <property type="match status" value="1"/>
</dbReference>
<dbReference type="Gene3D" id="2.60.40.10">
    <property type="entry name" value="Immunoglobulins"/>
    <property type="match status" value="1"/>
</dbReference>
<name>A0A6A5B851_NAEFO</name>
<dbReference type="VEuPathDB" id="AmoebaDB:FDP41_008321"/>
<keyword evidence="7" id="KW-1185">Reference proteome</keyword>